<sequence length="570" mass="65183">MVSSPIRHLLGFLIAVFLTGLTLTAYADTLSVKTERQQIEQGDIISLWVEADFQTLGNNLDYSALDQDFQVLSRQRSNFYEFINGQQNAKTRWHLRLLPKKSGELLVPSLKLGKIHSEPLKLFVQKSQHSDSSAEKNFFLRAEIDHQTGYVQQQFLYKLRFYYRGKLLPGTGNIRPIDFGNTLNEVLKDESIYNTIIDGNTYTVHEWLYALFPQQSGELTIAGTQVSGIARVEGRQKAIDERANNITVQILPAADGGQPYSKQQPWLPAKSMLIQQNWQQTPQEIRVGDSLSRVITLQAFGLKASQLPPIETPDGATYKVYSQPPQSEEDKLDSGLVSRIKVTQNIVPTAPGEIRIPSYRLKWFNTETQHFETVTLEGKVFSVLPTENQPDYQQISSQKNPADVNNSGNNLTENQSKNRLEWSIWPLLTALFAIAWLITLLLWWLARKQKSAEQQTEIAHDDHRPDLNFRQWCQADDKTFYRHLRQHLQKQLHITRTSELIKLDAESLQQKIHLFEKQLFAPQSEAIDTEKLKAEICALLGQIKPKTASTQSSTRNTQLQTLYPQTSQKR</sequence>
<keyword evidence="4" id="KW-1185">Reference proteome</keyword>
<organism evidence="3 4">
    <name type="scientific">Thiomicrorhabdus xiamenensis</name>
    <dbReference type="NCBI Taxonomy" id="2739063"/>
    <lineage>
        <taxon>Bacteria</taxon>
        <taxon>Pseudomonadati</taxon>
        <taxon>Pseudomonadota</taxon>
        <taxon>Gammaproteobacteria</taxon>
        <taxon>Thiotrichales</taxon>
        <taxon>Piscirickettsiaceae</taxon>
        <taxon>Thiomicrorhabdus</taxon>
    </lineage>
</organism>
<dbReference type="AlphaFoldDB" id="A0A7D4NPT2"/>
<evidence type="ECO:0000256" key="1">
    <source>
        <dbReference type="SAM" id="MobiDB-lite"/>
    </source>
</evidence>
<proteinExistence type="predicted"/>
<gene>
    <name evidence="3" type="ORF">HQN79_00370</name>
</gene>
<accession>A0A7D4NPT2</accession>
<dbReference type="RefSeq" id="WP_173283721.1">
    <property type="nucleotide sequence ID" value="NZ_CP054020.1"/>
</dbReference>
<dbReference type="EMBL" id="CP054020">
    <property type="protein sequence ID" value="QKI88130.1"/>
    <property type="molecule type" value="Genomic_DNA"/>
</dbReference>
<dbReference type="Proteomes" id="UP000504724">
    <property type="component" value="Chromosome"/>
</dbReference>
<keyword evidence="2" id="KW-0472">Membrane</keyword>
<dbReference type="Pfam" id="PF13584">
    <property type="entry name" value="BatD"/>
    <property type="match status" value="1"/>
</dbReference>
<feature type="region of interest" description="Disordered" evidence="1">
    <location>
        <begin position="392"/>
        <end position="413"/>
    </location>
</feature>
<evidence type="ECO:0000256" key="2">
    <source>
        <dbReference type="SAM" id="Phobius"/>
    </source>
</evidence>
<feature type="transmembrane region" description="Helical" evidence="2">
    <location>
        <begin position="422"/>
        <end position="445"/>
    </location>
</feature>
<reference evidence="3 4" key="1">
    <citation type="submission" date="2020-05" db="EMBL/GenBank/DDBJ databases">
        <title>Thiomicrorhabdus sediminis sp.nov. and Thiomicrorhabdus xiamenensis sp.nov., novel sulfur-oxidizing bacteria isolated from coastal sediment.</title>
        <authorList>
            <person name="Liu X."/>
        </authorList>
    </citation>
    <scope>NUCLEOTIDE SEQUENCE [LARGE SCALE GENOMIC DNA]</scope>
    <source>
        <strain evidence="3 4">G2</strain>
    </source>
</reference>
<keyword evidence="2" id="KW-1133">Transmembrane helix</keyword>
<dbReference type="PANTHER" id="PTHR40940">
    <property type="entry name" value="PROTEIN BATD-RELATED"/>
    <property type="match status" value="1"/>
</dbReference>
<protein>
    <submittedName>
        <fullName evidence="3">BatD family protein</fullName>
    </submittedName>
</protein>
<dbReference type="KEGG" id="txa:HQN79_00370"/>
<evidence type="ECO:0000313" key="4">
    <source>
        <dbReference type="Proteomes" id="UP000504724"/>
    </source>
</evidence>
<evidence type="ECO:0000313" key="3">
    <source>
        <dbReference type="EMBL" id="QKI88130.1"/>
    </source>
</evidence>
<feature type="region of interest" description="Disordered" evidence="1">
    <location>
        <begin position="547"/>
        <end position="570"/>
    </location>
</feature>
<dbReference type="PANTHER" id="PTHR40940:SF1">
    <property type="entry name" value="PROTEIN BATD"/>
    <property type="match status" value="1"/>
</dbReference>
<keyword evidence="2" id="KW-0812">Transmembrane</keyword>
<name>A0A7D4NPT2_9GAMM</name>
<dbReference type="InterPro" id="IPR025738">
    <property type="entry name" value="BatD"/>
</dbReference>